<dbReference type="Gramene" id="TuG1812G0600001290.01.T01">
    <property type="protein sequence ID" value="TuG1812G0600001290.01.T01.cds286880"/>
    <property type="gene ID" value="TuG1812G0600001290.01"/>
</dbReference>
<reference evidence="1" key="2">
    <citation type="submission" date="2018-03" db="EMBL/GenBank/DDBJ databases">
        <title>The Triticum urartu genome reveals the dynamic nature of wheat genome evolution.</title>
        <authorList>
            <person name="Ling H."/>
            <person name="Ma B."/>
            <person name="Shi X."/>
            <person name="Liu H."/>
            <person name="Dong L."/>
            <person name="Sun H."/>
            <person name="Cao Y."/>
            <person name="Gao Q."/>
            <person name="Zheng S."/>
            <person name="Li Y."/>
            <person name="Yu Y."/>
            <person name="Du H."/>
            <person name="Qi M."/>
            <person name="Li Y."/>
            <person name="Yu H."/>
            <person name="Cui Y."/>
            <person name="Wang N."/>
            <person name="Chen C."/>
            <person name="Wu H."/>
            <person name="Zhao Y."/>
            <person name="Zhang J."/>
            <person name="Li Y."/>
            <person name="Zhou W."/>
            <person name="Zhang B."/>
            <person name="Hu W."/>
            <person name="Eijk M."/>
            <person name="Tang J."/>
            <person name="Witsenboer H."/>
            <person name="Zhao S."/>
            <person name="Li Z."/>
            <person name="Zhang A."/>
            <person name="Wang D."/>
            <person name="Liang C."/>
        </authorList>
    </citation>
    <scope>NUCLEOTIDE SEQUENCE [LARGE SCALE GENOMIC DNA]</scope>
    <source>
        <strain evidence="1">cv. G1812</strain>
    </source>
</reference>
<evidence type="ECO:0000313" key="2">
    <source>
        <dbReference type="Proteomes" id="UP000015106"/>
    </source>
</evidence>
<dbReference type="AlphaFoldDB" id="A0A8R7USM8"/>
<accession>A0A8R7USM8</accession>
<dbReference type="EnsemblPlants" id="TuG1812G0600001290.01.T01">
    <property type="protein sequence ID" value="TuG1812G0600001290.01.T01.cds286880"/>
    <property type="gene ID" value="TuG1812G0600001290.01"/>
</dbReference>
<reference evidence="1" key="3">
    <citation type="submission" date="2022-06" db="UniProtKB">
        <authorList>
            <consortium name="EnsemblPlants"/>
        </authorList>
    </citation>
    <scope>IDENTIFICATION</scope>
</reference>
<organism evidence="1 2">
    <name type="scientific">Triticum urartu</name>
    <name type="common">Red wild einkorn</name>
    <name type="synonym">Crithodium urartu</name>
    <dbReference type="NCBI Taxonomy" id="4572"/>
    <lineage>
        <taxon>Eukaryota</taxon>
        <taxon>Viridiplantae</taxon>
        <taxon>Streptophyta</taxon>
        <taxon>Embryophyta</taxon>
        <taxon>Tracheophyta</taxon>
        <taxon>Spermatophyta</taxon>
        <taxon>Magnoliopsida</taxon>
        <taxon>Liliopsida</taxon>
        <taxon>Poales</taxon>
        <taxon>Poaceae</taxon>
        <taxon>BOP clade</taxon>
        <taxon>Pooideae</taxon>
        <taxon>Triticodae</taxon>
        <taxon>Triticeae</taxon>
        <taxon>Triticinae</taxon>
        <taxon>Triticum</taxon>
    </lineage>
</organism>
<keyword evidence="2" id="KW-1185">Reference proteome</keyword>
<proteinExistence type="predicted"/>
<sequence length="204" mass="23316">MVSLLKLVPPISREVRFLQFLSIRSVFVIFVKLLKPSDRKVRDFKLAILGESCPCKLLPDIRSAASLLQEYMLSGIVPVKLLYRRSKFFRLSRLEKLTLESTPLKWLLLRSTVMRFVQLLRADGSSPDIMLWSRCNSSNFLSWPIESGILPLKLFPPRFRLARFLSLIICAPSSFPSKLLSGSERYSSREASKSSLGRAPLRLL</sequence>
<name>A0A8R7USM8_TRIUA</name>
<dbReference type="Proteomes" id="UP000015106">
    <property type="component" value="Chromosome 6"/>
</dbReference>
<protein>
    <submittedName>
        <fullName evidence="1">Uncharacterized protein</fullName>
    </submittedName>
</protein>
<reference evidence="2" key="1">
    <citation type="journal article" date="2013" name="Nature">
        <title>Draft genome of the wheat A-genome progenitor Triticum urartu.</title>
        <authorList>
            <person name="Ling H.Q."/>
            <person name="Zhao S."/>
            <person name="Liu D."/>
            <person name="Wang J."/>
            <person name="Sun H."/>
            <person name="Zhang C."/>
            <person name="Fan H."/>
            <person name="Li D."/>
            <person name="Dong L."/>
            <person name="Tao Y."/>
            <person name="Gao C."/>
            <person name="Wu H."/>
            <person name="Li Y."/>
            <person name="Cui Y."/>
            <person name="Guo X."/>
            <person name="Zheng S."/>
            <person name="Wang B."/>
            <person name="Yu K."/>
            <person name="Liang Q."/>
            <person name="Yang W."/>
            <person name="Lou X."/>
            <person name="Chen J."/>
            <person name="Feng M."/>
            <person name="Jian J."/>
            <person name="Zhang X."/>
            <person name="Luo G."/>
            <person name="Jiang Y."/>
            <person name="Liu J."/>
            <person name="Wang Z."/>
            <person name="Sha Y."/>
            <person name="Zhang B."/>
            <person name="Wu H."/>
            <person name="Tang D."/>
            <person name="Shen Q."/>
            <person name="Xue P."/>
            <person name="Zou S."/>
            <person name="Wang X."/>
            <person name="Liu X."/>
            <person name="Wang F."/>
            <person name="Yang Y."/>
            <person name="An X."/>
            <person name="Dong Z."/>
            <person name="Zhang K."/>
            <person name="Zhang X."/>
            <person name="Luo M.C."/>
            <person name="Dvorak J."/>
            <person name="Tong Y."/>
            <person name="Wang J."/>
            <person name="Yang H."/>
            <person name="Li Z."/>
            <person name="Wang D."/>
            <person name="Zhang A."/>
            <person name="Wang J."/>
        </authorList>
    </citation>
    <scope>NUCLEOTIDE SEQUENCE</scope>
    <source>
        <strain evidence="2">cv. G1812</strain>
    </source>
</reference>
<evidence type="ECO:0000313" key="1">
    <source>
        <dbReference type="EnsemblPlants" id="TuG1812G0600001290.01.T01.cds286880"/>
    </source>
</evidence>